<dbReference type="KEGG" id="pgri:PgNI_09611"/>
<reference evidence="6" key="2">
    <citation type="submission" date="2019-10" db="EMBL/GenBank/DDBJ databases">
        <authorList>
            <consortium name="NCBI Genome Project"/>
        </authorList>
    </citation>
    <scope>NUCLEOTIDE SEQUENCE</scope>
    <source>
        <strain evidence="6">NI907</strain>
    </source>
</reference>
<dbReference type="Proteomes" id="UP000515153">
    <property type="component" value="Unplaced"/>
</dbReference>
<dbReference type="RefSeq" id="XP_030978110.1">
    <property type="nucleotide sequence ID" value="XM_031129593.1"/>
</dbReference>
<feature type="compositionally biased region" description="Polar residues" evidence="4">
    <location>
        <begin position="669"/>
        <end position="678"/>
    </location>
</feature>
<feature type="repeat" description="ANK" evidence="3">
    <location>
        <begin position="211"/>
        <end position="243"/>
    </location>
</feature>
<feature type="repeat" description="ANK" evidence="3">
    <location>
        <begin position="278"/>
        <end position="314"/>
    </location>
</feature>
<dbReference type="GeneID" id="41964501"/>
<dbReference type="PANTHER" id="PTHR24166:SF48">
    <property type="entry name" value="PROTEIN VAPYRIN"/>
    <property type="match status" value="1"/>
</dbReference>
<evidence type="ECO:0000256" key="3">
    <source>
        <dbReference type="PROSITE-ProRule" id="PRU00023"/>
    </source>
</evidence>
<evidence type="ECO:0000256" key="2">
    <source>
        <dbReference type="ARBA" id="ARBA00023043"/>
    </source>
</evidence>
<feature type="repeat" description="ANK" evidence="3">
    <location>
        <begin position="522"/>
        <end position="543"/>
    </location>
</feature>
<dbReference type="PANTHER" id="PTHR24166">
    <property type="entry name" value="ROLLING PEBBLES, ISOFORM B"/>
    <property type="match status" value="1"/>
</dbReference>
<feature type="repeat" description="ANK" evidence="3">
    <location>
        <begin position="825"/>
        <end position="857"/>
    </location>
</feature>
<dbReference type="AlphaFoldDB" id="A0A6P8AT92"/>
<dbReference type="InterPro" id="IPR050889">
    <property type="entry name" value="Dendritic_Spine_Reg/Scaffold"/>
</dbReference>
<feature type="compositionally biased region" description="Basic and acidic residues" evidence="4">
    <location>
        <begin position="679"/>
        <end position="695"/>
    </location>
</feature>
<feature type="compositionally biased region" description="Gly residues" evidence="4">
    <location>
        <begin position="368"/>
        <end position="381"/>
    </location>
</feature>
<feature type="region of interest" description="Disordered" evidence="4">
    <location>
        <begin position="646"/>
        <end position="720"/>
    </location>
</feature>
<keyword evidence="1" id="KW-0677">Repeat</keyword>
<evidence type="ECO:0000313" key="5">
    <source>
        <dbReference type="Proteomes" id="UP000515153"/>
    </source>
</evidence>
<name>A0A6P8AT92_PYRGI</name>
<keyword evidence="2 3" id="KW-0040">ANK repeat</keyword>
<dbReference type="InterPro" id="IPR002110">
    <property type="entry name" value="Ankyrin_rpt"/>
</dbReference>
<reference evidence="6" key="3">
    <citation type="submission" date="2025-08" db="UniProtKB">
        <authorList>
            <consortium name="RefSeq"/>
        </authorList>
    </citation>
    <scope>IDENTIFICATION</scope>
    <source>
        <strain evidence="6">NI907</strain>
    </source>
</reference>
<feature type="region of interest" description="Disordered" evidence="4">
    <location>
        <begin position="368"/>
        <end position="388"/>
    </location>
</feature>
<evidence type="ECO:0000256" key="4">
    <source>
        <dbReference type="SAM" id="MobiDB-lite"/>
    </source>
</evidence>
<evidence type="ECO:0008006" key="7">
    <source>
        <dbReference type="Google" id="ProtNLM"/>
    </source>
</evidence>
<feature type="repeat" description="ANK" evidence="3">
    <location>
        <begin position="489"/>
        <end position="521"/>
    </location>
</feature>
<reference evidence="6" key="1">
    <citation type="journal article" date="2019" name="Mol. Biol. Evol.">
        <title>Blast fungal genomes show frequent chromosomal changes, gene gains and losses, and effector gene turnover.</title>
        <authorList>
            <person name="Gomez Luciano L.B."/>
            <person name="Jason Tsai I."/>
            <person name="Chuma I."/>
            <person name="Tosa Y."/>
            <person name="Chen Y.H."/>
            <person name="Li J.Y."/>
            <person name="Li M.Y."/>
            <person name="Jade Lu M.Y."/>
            <person name="Nakayashiki H."/>
            <person name="Li W.H."/>
        </authorList>
    </citation>
    <scope>NUCLEOTIDE SEQUENCE</scope>
    <source>
        <strain evidence="6">NI907</strain>
    </source>
</reference>
<dbReference type="PRINTS" id="PR01415">
    <property type="entry name" value="ANKYRIN"/>
</dbReference>
<dbReference type="SMART" id="SM00248">
    <property type="entry name" value="ANK"/>
    <property type="match status" value="13"/>
</dbReference>
<feature type="repeat" description="ANK" evidence="3">
    <location>
        <begin position="385"/>
        <end position="417"/>
    </location>
</feature>
<protein>
    <recommendedName>
        <fullName evidence="7">Ankyrin repeat protein</fullName>
    </recommendedName>
</protein>
<dbReference type="PROSITE" id="PS50088">
    <property type="entry name" value="ANK_REPEAT"/>
    <property type="match status" value="9"/>
</dbReference>
<dbReference type="SUPFAM" id="SSF48403">
    <property type="entry name" value="Ankyrin repeat"/>
    <property type="match status" value="2"/>
</dbReference>
<feature type="repeat" description="ANK" evidence="3">
    <location>
        <begin position="337"/>
        <end position="369"/>
    </location>
</feature>
<accession>A0A6P8AT92</accession>
<evidence type="ECO:0000256" key="1">
    <source>
        <dbReference type="ARBA" id="ARBA00022737"/>
    </source>
</evidence>
<dbReference type="PROSITE" id="PS50297">
    <property type="entry name" value="ANK_REP_REGION"/>
    <property type="match status" value="9"/>
</dbReference>
<keyword evidence="5" id="KW-1185">Reference proteome</keyword>
<feature type="compositionally biased region" description="Polar residues" evidence="4">
    <location>
        <begin position="68"/>
        <end position="86"/>
    </location>
</feature>
<organism evidence="5 6">
    <name type="scientific">Pyricularia grisea</name>
    <name type="common">Crabgrass-specific blast fungus</name>
    <name type="synonym">Magnaporthe grisea</name>
    <dbReference type="NCBI Taxonomy" id="148305"/>
    <lineage>
        <taxon>Eukaryota</taxon>
        <taxon>Fungi</taxon>
        <taxon>Dikarya</taxon>
        <taxon>Ascomycota</taxon>
        <taxon>Pezizomycotina</taxon>
        <taxon>Sordariomycetes</taxon>
        <taxon>Sordariomycetidae</taxon>
        <taxon>Magnaporthales</taxon>
        <taxon>Pyriculariaceae</taxon>
        <taxon>Pyricularia</taxon>
    </lineage>
</organism>
<feature type="repeat" description="ANK" evidence="3">
    <location>
        <begin position="456"/>
        <end position="488"/>
    </location>
</feature>
<sequence>MSQTSTQPPAIADGTNFFSVEQWAPSHGYHDSMASLLNYIQTKQLSPTKSVRQAAPQPLQRQRHASKPKTTSQKQPSRSRLLTTSKPPHRPSRPKANTSCRRTSMTVVNRPRILDKPEIQALRHDLNHTRCHGITTSTTTNTTTSLMAARDLHAAIESRDLGTVYAMLRSGVDPNLSRGGVIVTSASGRPSTPTPRRPTAAAAATSTTGVVGVTPLHRAFSVGCLEAAMFLVLAGADLEASNAAGETAVVRAVRCEFSDDFVALCCELGAVVDAADRSGRSALHYAAGLVHPDVSCRTVLALAAHGADLDARDAEGRAEVVLQLVRRGADVEAALPGGATPLHLAVLRRNAQIVRLLCEHGVDVNGRGGVGGSGGGSGGDSKGPTPKTPLVYAIETGCTEIVRILLKHGADVNMRSNSSGNETDGSATVRNPSNSSTASKGGTSTPTNRPKPASQAGSFPLLAAARLGNATVVDLLLAQAADLGLADADGQTALHAAAAHNHMAVVKRLVAAGAAVGALRADGATPLLLAVRAGHEAVARYLLLGPVPAPAESPADEVDASCAPGPTALWHAVDRGHHEMAKLLIVDRGADPLRVVDAWGSTPLHHAAKKGLDGLVELVLDRMAEGHGGGGEKPRVVAFDAEVCVDGSRRGDSTPSSGNETKVKEVKSSMGQQKPTSRPKQERNSRIWDIGDAKKTTKASTAAEEPVKPNPITSTTTTTEAQTSKLYASLLLAAAEGGNLSTLKLVLARRGPAFALTDLQSAQNAIGDGILAVATAHPEVLRFLLSFKTPDDGAVTGASGSSSIWAAILGRPRRPLLDVNHGNRHGATALHYAALRGHIEGARVLLQKGARQSVVTVEIYDGGLDDYADKRDYKQGTPAGLARQKGFDTLAVMVDKWR</sequence>
<proteinExistence type="predicted"/>
<feature type="compositionally biased region" description="Polar residues" evidence="4">
    <location>
        <begin position="414"/>
        <end position="448"/>
    </location>
</feature>
<dbReference type="InterPro" id="IPR036770">
    <property type="entry name" value="Ankyrin_rpt-contain_sf"/>
</dbReference>
<gene>
    <name evidence="6" type="ORF">PgNI_09611</name>
</gene>
<feature type="region of interest" description="Disordered" evidence="4">
    <location>
        <begin position="413"/>
        <end position="455"/>
    </location>
</feature>
<feature type="region of interest" description="Disordered" evidence="4">
    <location>
        <begin position="47"/>
        <end position="102"/>
    </location>
</feature>
<feature type="repeat" description="ANK" evidence="3">
    <location>
        <begin position="599"/>
        <end position="625"/>
    </location>
</feature>
<dbReference type="Gene3D" id="1.25.40.20">
    <property type="entry name" value="Ankyrin repeat-containing domain"/>
    <property type="match status" value="4"/>
</dbReference>
<evidence type="ECO:0000313" key="6">
    <source>
        <dbReference type="RefSeq" id="XP_030978110.1"/>
    </source>
</evidence>
<dbReference type="Pfam" id="PF12796">
    <property type="entry name" value="Ank_2"/>
    <property type="match status" value="5"/>
</dbReference>